<dbReference type="InterPro" id="IPR000209">
    <property type="entry name" value="Peptidase_S8/S53_dom"/>
</dbReference>
<name>A0ABP9J337_9MICO</name>
<dbReference type="PANTHER" id="PTHR43806:SF11">
    <property type="entry name" value="CEREVISIN-RELATED"/>
    <property type="match status" value="1"/>
</dbReference>
<dbReference type="InterPro" id="IPR002884">
    <property type="entry name" value="P_dom"/>
</dbReference>
<dbReference type="CDD" id="cd05562">
    <property type="entry name" value="Peptidases_S53_like"/>
    <property type="match status" value="1"/>
</dbReference>
<dbReference type="InterPro" id="IPR036852">
    <property type="entry name" value="Peptidase_S8/S53_dom_sf"/>
</dbReference>
<dbReference type="InterPro" id="IPR008979">
    <property type="entry name" value="Galactose-bd-like_sf"/>
</dbReference>
<dbReference type="SUPFAM" id="SSF52743">
    <property type="entry name" value="Subtilisin-like"/>
    <property type="match status" value="1"/>
</dbReference>
<evidence type="ECO:0000256" key="3">
    <source>
        <dbReference type="ARBA" id="ARBA00022801"/>
    </source>
</evidence>
<dbReference type="PROSITE" id="PS00138">
    <property type="entry name" value="SUBTILASE_SER"/>
    <property type="match status" value="1"/>
</dbReference>
<comment type="similarity">
    <text evidence="1">Belongs to the peptidase S8 family.</text>
</comment>
<organism evidence="8 9">
    <name type="scientific">Terrabacter aeriphilus</name>
    <dbReference type="NCBI Taxonomy" id="515662"/>
    <lineage>
        <taxon>Bacteria</taxon>
        <taxon>Bacillati</taxon>
        <taxon>Actinomycetota</taxon>
        <taxon>Actinomycetes</taxon>
        <taxon>Micrococcales</taxon>
        <taxon>Intrasporangiaceae</taxon>
        <taxon>Terrabacter</taxon>
    </lineage>
</organism>
<keyword evidence="9" id="KW-1185">Reference proteome</keyword>
<dbReference type="Gene3D" id="2.60.120.260">
    <property type="entry name" value="Galactose-binding domain-like"/>
    <property type="match status" value="1"/>
</dbReference>
<evidence type="ECO:0000256" key="2">
    <source>
        <dbReference type="ARBA" id="ARBA00022670"/>
    </source>
</evidence>
<feature type="signal peptide" evidence="6">
    <location>
        <begin position="1"/>
        <end position="18"/>
    </location>
</feature>
<dbReference type="Gene3D" id="3.40.50.200">
    <property type="entry name" value="Peptidase S8/S53 domain"/>
    <property type="match status" value="2"/>
</dbReference>
<dbReference type="PRINTS" id="PR00723">
    <property type="entry name" value="SUBTILISIN"/>
</dbReference>
<evidence type="ECO:0000256" key="5">
    <source>
        <dbReference type="SAM" id="MobiDB-lite"/>
    </source>
</evidence>
<dbReference type="InterPro" id="IPR050131">
    <property type="entry name" value="Peptidase_S8_subtilisin-like"/>
</dbReference>
<keyword evidence="4" id="KW-0720">Serine protease</keyword>
<keyword evidence="6" id="KW-0732">Signal</keyword>
<dbReference type="InterPro" id="IPR013783">
    <property type="entry name" value="Ig-like_fold"/>
</dbReference>
<dbReference type="PROSITE" id="PS51829">
    <property type="entry name" value="P_HOMO_B"/>
    <property type="match status" value="1"/>
</dbReference>
<evidence type="ECO:0000256" key="1">
    <source>
        <dbReference type="ARBA" id="ARBA00011073"/>
    </source>
</evidence>
<evidence type="ECO:0000259" key="7">
    <source>
        <dbReference type="PROSITE" id="PS51829"/>
    </source>
</evidence>
<dbReference type="Pfam" id="PF00082">
    <property type="entry name" value="Peptidase_S8"/>
    <property type="match status" value="1"/>
</dbReference>
<dbReference type="InterPro" id="IPR023828">
    <property type="entry name" value="Peptidase_S8_Ser-AS"/>
</dbReference>
<comment type="caution">
    <text evidence="8">The sequence shown here is derived from an EMBL/GenBank/DDBJ whole genome shotgun (WGS) entry which is preliminary data.</text>
</comment>
<accession>A0ABP9J337</accession>
<dbReference type="Gene3D" id="2.60.40.10">
    <property type="entry name" value="Immunoglobulins"/>
    <property type="match status" value="1"/>
</dbReference>
<proteinExistence type="inferred from homology"/>
<evidence type="ECO:0000256" key="4">
    <source>
        <dbReference type="ARBA" id="ARBA00022825"/>
    </source>
</evidence>
<feature type="region of interest" description="Disordered" evidence="5">
    <location>
        <begin position="155"/>
        <end position="185"/>
    </location>
</feature>
<dbReference type="InterPro" id="IPR034075">
    <property type="entry name" value="Glr3161-like_dom"/>
</dbReference>
<feature type="domain" description="P/Homo B" evidence="7">
    <location>
        <begin position="783"/>
        <end position="949"/>
    </location>
</feature>
<sequence>MTAVVVTALTIPVTAAFAQPTASNAVPAANDRLTAGTAAQISALQRVKASLTGAEAKLDSRLAIGLRARTDTALRQALPGLDTTARTRAASVDVDIEVTAVDDALLSRLRAAGASITYASSRVRSVRATVPTTSLTAVAALKEVTHVRAAGGAMTSSAAAPKPGVGSDAQRAPGRVVTTAPSKADRTQRVEAALNRALTARRSAVAPLVGTVTSEGDKAHAADVARTRYRVSGVGVKVCALSDGVDSLPASIASGDLPPVDVLPGQEGSGDEGTAMLEIIHDLAPKADLGFATAFTSAASFADNIRALRSQAGCDIIVDDVLYFAESPFQDGPIAQSVNAVTADGALYFSSAGNEGNVIDGTSGNYEGDFRASGQRVGKFVGDAHDFDPGPGVQLYEPLSDPSGGVPVTLHWADPLGAAADDYDLYLLNGSGNVIGFSQEVQNGDDDPFEILGTDPFTTNQRLAVVKYSGADVYFQLSALRGRYVDSPDGLKAYTTPGVTRGHSATVDAISTAAAPAATPLPFDLEPGDPPNPSGPFPNAFTRQQLPERFTSDGPRRVFFAADGTPYTPGNTSSTGGVVRQKPDLTAADGVSTTVPGFEKFFGTSAAAPHAAAVAALVLSGNPGTAPDEIRDAMVSTSIDLTPPGTDSRTGHGVVLATRVLRRTGATPQPLVRTGQATVAPAGDGDAYLGPGESGTLTVPVTNIGDGRASSVNVRLRSSDAGVTLTPSVRTYGALAPGATASRTFTIRLAAGYPAGKPVSVAATVSFVGSYSPQRSTLSLATGQPAAEPTRFSYTGPAVAIPDRDATGAGVTIPVTGSTYAGDIRFSIDGTTCTTDEGATTVGLDHTYVSDLVGTLTSPSGASATVFSGNGGSGNNLCQVVFDDDATRSILSAGSTDAPFTGEWKPVSPLAPLLSQPVVGSWTFSVVDRAGGDVGSIRAVSLELLGYVG</sequence>
<gene>
    <name evidence="8" type="ORF">GCM10023258_03350</name>
</gene>
<dbReference type="PANTHER" id="PTHR43806">
    <property type="entry name" value="PEPTIDASE S8"/>
    <property type="match status" value="1"/>
</dbReference>
<dbReference type="Proteomes" id="UP001500427">
    <property type="component" value="Unassembled WGS sequence"/>
</dbReference>
<evidence type="ECO:0000256" key="6">
    <source>
        <dbReference type="SAM" id="SignalP"/>
    </source>
</evidence>
<dbReference type="EMBL" id="BAABIW010000004">
    <property type="protein sequence ID" value="GAA5017222.1"/>
    <property type="molecule type" value="Genomic_DNA"/>
</dbReference>
<dbReference type="InterPro" id="IPR015500">
    <property type="entry name" value="Peptidase_S8_subtilisin-rel"/>
</dbReference>
<protein>
    <submittedName>
        <fullName evidence="8">S8 family serine peptidase</fullName>
    </submittedName>
</protein>
<evidence type="ECO:0000313" key="9">
    <source>
        <dbReference type="Proteomes" id="UP001500427"/>
    </source>
</evidence>
<feature type="chain" id="PRO_5046651287" evidence="6">
    <location>
        <begin position="19"/>
        <end position="949"/>
    </location>
</feature>
<keyword evidence="3" id="KW-0378">Hydrolase</keyword>
<keyword evidence="2" id="KW-0645">Protease</keyword>
<dbReference type="SUPFAM" id="SSF49785">
    <property type="entry name" value="Galactose-binding domain-like"/>
    <property type="match status" value="1"/>
</dbReference>
<evidence type="ECO:0000313" key="8">
    <source>
        <dbReference type="EMBL" id="GAA5017222.1"/>
    </source>
</evidence>
<reference evidence="9" key="1">
    <citation type="journal article" date="2019" name="Int. J. Syst. Evol. Microbiol.">
        <title>The Global Catalogue of Microorganisms (GCM) 10K type strain sequencing project: providing services to taxonomists for standard genome sequencing and annotation.</title>
        <authorList>
            <consortium name="The Broad Institute Genomics Platform"/>
            <consortium name="The Broad Institute Genome Sequencing Center for Infectious Disease"/>
            <person name="Wu L."/>
            <person name="Ma J."/>
        </authorList>
    </citation>
    <scope>NUCLEOTIDE SEQUENCE [LARGE SCALE GENOMIC DNA]</scope>
    <source>
        <strain evidence="9">JCM 17687</strain>
    </source>
</reference>